<evidence type="ECO:0000313" key="3">
    <source>
        <dbReference type="EMBL" id="KAF7512116.1"/>
    </source>
</evidence>
<evidence type="ECO:0000256" key="1">
    <source>
        <dbReference type="SAM" id="MobiDB-lite"/>
    </source>
</evidence>
<dbReference type="OrthoDB" id="5139943at2759"/>
<proteinExistence type="predicted"/>
<keyword evidence="4" id="KW-1185">Reference proteome</keyword>
<dbReference type="EMBL" id="JAACFV010000014">
    <property type="protein sequence ID" value="KAF7512116.1"/>
    <property type="molecule type" value="Genomic_DNA"/>
</dbReference>
<dbReference type="SUPFAM" id="SSF81383">
    <property type="entry name" value="F-box domain"/>
    <property type="match status" value="1"/>
</dbReference>
<dbReference type="InterPro" id="IPR001810">
    <property type="entry name" value="F-box_dom"/>
</dbReference>
<reference evidence="3" key="1">
    <citation type="submission" date="2020-02" db="EMBL/GenBank/DDBJ databases">
        <authorList>
            <person name="Palmer J.M."/>
        </authorList>
    </citation>
    <scope>NUCLEOTIDE SEQUENCE</scope>
    <source>
        <strain evidence="3">EPUS1.4</strain>
        <tissue evidence="3">Thallus</tissue>
    </source>
</reference>
<evidence type="ECO:0000313" key="4">
    <source>
        <dbReference type="Proteomes" id="UP000606974"/>
    </source>
</evidence>
<evidence type="ECO:0000259" key="2">
    <source>
        <dbReference type="PROSITE" id="PS50181"/>
    </source>
</evidence>
<dbReference type="Pfam" id="PF12937">
    <property type="entry name" value="F-box-like"/>
    <property type="match status" value="1"/>
</dbReference>
<name>A0A8H7AS01_9EURO</name>
<dbReference type="PROSITE" id="PS50181">
    <property type="entry name" value="FBOX"/>
    <property type="match status" value="1"/>
</dbReference>
<dbReference type="AlphaFoldDB" id="A0A8H7AS01"/>
<feature type="domain" description="F-box" evidence="2">
    <location>
        <begin position="229"/>
        <end position="274"/>
    </location>
</feature>
<sequence>MHAIAQEHAEQDGLPNSHILPRDAQHHRLAPGEQQQQSTHLVVDGLLERIVRRGRGGGREHLQIRDRGEDDFKCAGQGGKGFEVEEKEAVWEEGYLVIDWTHFCWLGLVNYFVQEVPVLSALLMPRRISEESSASNVEEKATDAQPSPDEQSFHTRARASQITTTTNYKNFHARHNDVGQVTTKSTFSRASRQPAIKGVVLIVHTLACYAPLVNQSDLTSKFTVHPAAMPSLQDLPPELLEVVASYLAQADLVAMAQTCTHINKACIPTLYKVIVLDDDGCEILTDCLILRFDLAQLVRSISFDLELHYADPFADEILPLLPNLQYLSFFAQRMDFFDRGHEEDYNALGLGLWWPGPQDRIPSCVRKAASRIDTWLPALKTSL</sequence>
<dbReference type="Proteomes" id="UP000606974">
    <property type="component" value="Unassembled WGS sequence"/>
</dbReference>
<dbReference type="InterPro" id="IPR036047">
    <property type="entry name" value="F-box-like_dom_sf"/>
</dbReference>
<accession>A0A8H7AS01</accession>
<feature type="region of interest" description="Disordered" evidence="1">
    <location>
        <begin position="131"/>
        <end position="157"/>
    </location>
</feature>
<comment type="caution">
    <text evidence="3">The sequence shown here is derived from an EMBL/GenBank/DDBJ whole genome shotgun (WGS) entry which is preliminary data.</text>
</comment>
<protein>
    <recommendedName>
        <fullName evidence="2">F-box domain-containing protein</fullName>
    </recommendedName>
</protein>
<gene>
    <name evidence="3" type="ORF">GJ744_002278</name>
</gene>
<organism evidence="3 4">
    <name type="scientific">Endocarpon pusillum</name>
    <dbReference type="NCBI Taxonomy" id="364733"/>
    <lineage>
        <taxon>Eukaryota</taxon>
        <taxon>Fungi</taxon>
        <taxon>Dikarya</taxon>
        <taxon>Ascomycota</taxon>
        <taxon>Pezizomycotina</taxon>
        <taxon>Eurotiomycetes</taxon>
        <taxon>Chaetothyriomycetidae</taxon>
        <taxon>Verrucariales</taxon>
        <taxon>Verrucariaceae</taxon>
        <taxon>Endocarpon</taxon>
    </lineage>
</organism>